<dbReference type="AlphaFoldDB" id="A0A2A2M4A1"/>
<accession>A0A2A2M4A1</accession>
<reference evidence="2 3" key="1">
    <citation type="journal article" date="2017" name="Curr. Biol.">
        <title>Genome architecture and evolution of a unichromosomal asexual nematode.</title>
        <authorList>
            <person name="Fradin H."/>
            <person name="Zegar C."/>
            <person name="Gutwein M."/>
            <person name="Lucas J."/>
            <person name="Kovtun M."/>
            <person name="Corcoran D."/>
            <person name="Baugh L.R."/>
            <person name="Kiontke K."/>
            <person name="Gunsalus K."/>
            <person name="Fitch D.H."/>
            <person name="Piano F."/>
        </authorList>
    </citation>
    <scope>NUCLEOTIDE SEQUENCE [LARGE SCALE GENOMIC DNA]</scope>
    <source>
        <strain evidence="2">PF1309</strain>
    </source>
</reference>
<feature type="compositionally biased region" description="Low complexity" evidence="1">
    <location>
        <begin position="154"/>
        <end position="164"/>
    </location>
</feature>
<gene>
    <name evidence="2" type="ORF">WR25_26979</name>
</gene>
<protein>
    <submittedName>
        <fullName evidence="2">Uncharacterized protein</fullName>
    </submittedName>
</protein>
<organism evidence="2 3">
    <name type="scientific">Diploscapter pachys</name>
    <dbReference type="NCBI Taxonomy" id="2018661"/>
    <lineage>
        <taxon>Eukaryota</taxon>
        <taxon>Metazoa</taxon>
        <taxon>Ecdysozoa</taxon>
        <taxon>Nematoda</taxon>
        <taxon>Chromadorea</taxon>
        <taxon>Rhabditida</taxon>
        <taxon>Rhabditina</taxon>
        <taxon>Rhabditomorpha</taxon>
        <taxon>Rhabditoidea</taxon>
        <taxon>Rhabditidae</taxon>
        <taxon>Diploscapter</taxon>
    </lineage>
</organism>
<evidence type="ECO:0000313" key="2">
    <source>
        <dbReference type="EMBL" id="PAV93290.1"/>
    </source>
</evidence>
<evidence type="ECO:0000256" key="1">
    <source>
        <dbReference type="SAM" id="MobiDB-lite"/>
    </source>
</evidence>
<dbReference type="EMBL" id="LIAE01005507">
    <property type="protein sequence ID" value="PAV93290.1"/>
    <property type="molecule type" value="Genomic_DNA"/>
</dbReference>
<feature type="compositionally biased region" description="Pro residues" evidence="1">
    <location>
        <begin position="168"/>
        <end position="177"/>
    </location>
</feature>
<proteinExistence type="predicted"/>
<name>A0A2A2M4A1_9BILA</name>
<evidence type="ECO:0000313" key="3">
    <source>
        <dbReference type="Proteomes" id="UP000218231"/>
    </source>
</evidence>
<feature type="region of interest" description="Disordered" evidence="1">
    <location>
        <begin position="154"/>
        <end position="229"/>
    </location>
</feature>
<sequence>MTNLGRSILRGGTVGRHRDRMDRTVLRGEQVIGGGQERHRVHRMAVDTDFIMQVRAGRTAGRPHQCDQLAARHARAIGDEDLRQMAIAGRDALAVVDLDQIAVTALAAGVIDDAVGGGIDRRADRTGDVDARMHRRGAAERVGADAEVAACRASSSSGTACGTAHRPSGPPALPRHWPPASGRPSPWRSRGWRHRASSASHSPWRGAGRRPSAPRRRAGPGALPPSPAA</sequence>
<keyword evidence="3" id="KW-1185">Reference proteome</keyword>
<dbReference type="Proteomes" id="UP000218231">
    <property type="component" value="Unassembled WGS sequence"/>
</dbReference>
<comment type="caution">
    <text evidence="2">The sequence shown here is derived from an EMBL/GenBank/DDBJ whole genome shotgun (WGS) entry which is preliminary data.</text>
</comment>